<dbReference type="SMART" id="SM00382">
    <property type="entry name" value="AAA"/>
    <property type="match status" value="1"/>
</dbReference>
<dbReference type="InterPro" id="IPR017871">
    <property type="entry name" value="ABC_transporter-like_CS"/>
</dbReference>
<evidence type="ECO:0000256" key="1">
    <source>
        <dbReference type="ARBA" id="ARBA00005417"/>
    </source>
</evidence>
<evidence type="ECO:0000256" key="3">
    <source>
        <dbReference type="ARBA" id="ARBA00022475"/>
    </source>
</evidence>
<evidence type="ECO:0000313" key="12">
    <source>
        <dbReference type="Proteomes" id="UP000996601"/>
    </source>
</evidence>
<dbReference type="PROSITE" id="PS50893">
    <property type="entry name" value="ABC_TRANSPORTER_2"/>
    <property type="match status" value="1"/>
</dbReference>
<name>A0ABT1R1F3_9HYPH</name>
<keyword evidence="7" id="KW-0408">Iron</keyword>
<dbReference type="PROSITE" id="PS00211">
    <property type="entry name" value="ABC_TRANSPORTER_1"/>
    <property type="match status" value="1"/>
</dbReference>
<gene>
    <name evidence="11" type="ORF">GB927_003095</name>
</gene>
<keyword evidence="2" id="KW-0813">Transport</keyword>
<keyword evidence="5" id="KW-0547">Nucleotide-binding</keyword>
<evidence type="ECO:0000256" key="5">
    <source>
        <dbReference type="ARBA" id="ARBA00022741"/>
    </source>
</evidence>
<evidence type="ECO:0000256" key="4">
    <source>
        <dbReference type="ARBA" id="ARBA00022496"/>
    </source>
</evidence>
<dbReference type="InterPro" id="IPR003439">
    <property type="entry name" value="ABC_transporter-like_ATP-bd"/>
</dbReference>
<keyword evidence="6 11" id="KW-0067">ATP-binding</keyword>
<evidence type="ECO:0000259" key="10">
    <source>
        <dbReference type="PROSITE" id="PS50893"/>
    </source>
</evidence>
<dbReference type="InterPro" id="IPR015853">
    <property type="entry name" value="ABC_transpr_FbpC"/>
</dbReference>
<keyword evidence="12" id="KW-1185">Reference proteome</keyword>
<protein>
    <submittedName>
        <fullName evidence="11">ABC transporter ATP-binding protein</fullName>
    </submittedName>
</protein>
<dbReference type="PANTHER" id="PTHR42781:SF4">
    <property type="entry name" value="SPERMIDINE_PUTRESCINE IMPORT ATP-BINDING PROTEIN POTA"/>
    <property type="match status" value="1"/>
</dbReference>
<keyword evidence="4" id="KW-0410">Iron transport</keyword>
<dbReference type="CDD" id="cd03259">
    <property type="entry name" value="ABC_Carb_Solutes_like"/>
    <property type="match status" value="1"/>
</dbReference>
<dbReference type="EMBL" id="WHSB02000001">
    <property type="protein sequence ID" value="MCQ4629008.1"/>
    <property type="molecule type" value="Genomic_DNA"/>
</dbReference>
<dbReference type="SUPFAM" id="SSF50331">
    <property type="entry name" value="MOP-like"/>
    <property type="match status" value="1"/>
</dbReference>
<dbReference type="SUPFAM" id="SSF52540">
    <property type="entry name" value="P-loop containing nucleoside triphosphate hydrolases"/>
    <property type="match status" value="1"/>
</dbReference>
<evidence type="ECO:0000256" key="2">
    <source>
        <dbReference type="ARBA" id="ARBA00022448"/>
    </source>
</evidence>
<reference evidence="11" key="1">
    <citation type="submission" date="2021-07" db="EMBL/GenBank/DDBJ databases">
        <title>Shinella sp. nov., a novel member of the genus Shinella from water.</title>
        <authorList>
            <person name="Deng Y."/>
        </authorList>
    </citation>
    <scope>NUCLEOTIDE SEQUENCE</scope>
    <source>
        <strain evidence="11">CPCC 100929</strain>
    </source>
</reference>
<keyword evidence="3" id="KW-1003">Cell membrane</keyword>
<feature type="domain" description="ABC transporter" evidence="10">
    <location>
        <begin position="2"/>
        <end position="238"/>
    </location>
</feature>
<keyword evidence="8" id="KW-0406">Ion transport</keyword>
<evidence type="ECO:0000313" key="11">
    <source>
        <dbReference type="EMBL" id="MCQ4629008.1"/>
    </source>
</evidence>
<dbReference type="Gene3D" id="2.40.50.100">
    <property type="match status" value="1"/>
</dbReference>
<evidence type="ECO:0000256" key="9">
    <source>
        <dbReference type="ARBA" id="ARBA00023136"/>
    </source>
</evidence>
<dbReference type="GO" id="GO:0005524">
    <property type="term" value="F:ATP binding"/>
    <property type="evidence" value="ECO:0007669"/>
    <property type="project" value="UniProtKB-KW"/>
</dbReference>
<comment type="caution">
    <text evidence="11">The sequence shown here is derived from an EMBL/GenBank/DDBJ whole genome shotgun (WGS) entry which is preliminary data.</text>
</comment>
<dbReference type="Gene3D" id="3.40.50.300">
    <property type="entry name" value="P-loop containing nucleotide triphosphate hydrolases"/>
    <property type="match status" value="1"/>
</dbReference>
<dbReference type="InterPro" id="IPR003593">
    <property type="entry name" value="AAA+_ATPase"/>
</dbReference>
<dbReference type="Pfam" id="PF08402">
    <property type="entry name" value="TOBE_2"/>
    <property type="match status" value="1"/>
</dbReference>
<comment type="similarity">
    <text evidence="1">Belongs to the ABC transporter superfamily.</text>
</comment>
<dbReference type="InterPro" id="IPR027417">
    <property type="entry name" value="P-loop_NTPase"/>
</dbReference>
<dbReference type="PANTHER" id="PTHR42781">
    <property type="entry name" value="SPERMIDINE/PUTRESCINE IMPORT ATP-BINDING PROTEIN POTA"/>
    <property type="match status" value="1"/>
</dbReference>
<evidence type="ECO:0000256" key="6">
    <source>
        <dbReference type="ARBA" id="ARBA00022840"/>
    </source>
</evidence>
<evidence type="ECO:0000256" key="8">
    <source>
        <dbReference type="ARBA" id="ARBA00023065"/>
    </source>
</evidence>
<dbReference type="InterPro" id="IPR008995">
    <property type="entry name" value="Mo/tungstate-bd_C_term_dom"/>
</dbReference>
<sequence length="364" mass="39289">MLRLNNLQKSFGSFRAVESVSLNVGEGELVTLLGPSGCGKSTTLRCIAGLEGPTGGEIWLGDTCVYSAEKRLDLPPEKRRIGMVFQSYALWPHMTVAENVAYPLLRQKLSKADREAQAMQALELVGLAHARDTSPGRLSGGQQQRIALARALASRCQILLFDEPLSNLDVRLREQLRGEIREIQRRLGITAIYVTHDQSEALAISDRIVVMDKGLIVQIDGPNELYSRPRTRFAASFLGSVNLLPATVADSGVTGGLARYRTAAGAIVGAPERPDVGGPGTAVQFGIRSELIRLVEDTASLPPGCNIWPVTVRDAVFLGEGIEYTLVTEDGQTLTAKVPPYIRLQPGAAAYAAIAPQDCFIIID</sequence>
<accession>A0ABT1R1F3</accession>
<dbReference type="RefSeq" id="WP_256115099.1">
    <property type="nucleotide sequence ID" value="NZ_WHSB02000001.1"/>
</dbReference>
<dbReference type="InterPro" id="IPR050093">
    <property type="entry name" value="ABC_SmlMolc_Importer"/>
</dbReference>
<evidence type="ECO:0000256" key="7">
    <source>
        <dbReference type="ARBA" id="ARBA00023004"/>
    </source>
</evidence>
<dbReference type="InterPro" id="IPR013611">
    <property type="entry name" value="Transp-assoc_OB_typ2"/>
</dbReference>
<organism evidence="11 12">
    <name type="scientific">Shinella lacus</name>
    <dbReference type="NCBI Taxonomy" id="2654216"/>
    <lineage>
        <taxon>Bacteria</taxon>
        <taxon>Pseudomonadati</taxon>
        <taxon>Pseudomonadota</taxon>
        <taxon>Alphaproteobacteria</taxon>
        <taxon>Hyphomicrobiales</taxon>
        <taxon>Rhizobiaceae</taxon>
        <taxon>Shinella</taxon>
    </lineage>
</organism>
<dbReference type="Pfam" id="PF00005">
    <property type="entry name" value="ABC_tran"/>
    <property type="match status" value="1"/>
</dbReference>
<keyword evidence="9" id="KW-0472">Membrane</keyword>
<dbReference type="Proteomes" id="UP000996601">
    <property type="component" value="Unassembled WGS sequence"/>
</dbReference>
<proteinExistence type="inferred from homology"/>